<keyword evidence="1" id="KW-0472">Membrane</keyword>
<feature type="transmembrane region" description="Helical" evidence="1">
    <location>
        <begin position="110"/>
        <end position="130"/>
    </location>
</feature>
<keyword evidence="3" id="KW-1185">Reference proteome</keyword>
<organism evidence="2 3">
    <name type="scientific">Emergencia timonensis</name>
    <dbReference type="NCBI Taxonomy" id="1776384"/>
    <lineage>
        <taxon>Bacteria</taxon>
        <taxon>Bacillati</taxon>
        <taxon>Bacillota</taxon>
        <taxon>Clostridia</taxon>
        <taxon>Peptostreptococcales</taxon>
        <taxon>Anaerovoracaceae</taxon>
        <taxon>Emergencia</taxon>
    </lineage>
</organism>
<keyword evidence="1" id="KW-0812">Transmembrane</keyword>
<dbReference type="EMBL" id="QRMS01000001">
    <property type="protein sequence ID" value="RHJ89594.1"/>
    <property type="molecule type" value="Genomic_DNA"/>
</dbReference>
<dbReference type="Proteomes" id="UP000284841">
    <property type="component" value="Unassembled WGS sequence"/>
</dbReference>
<dbReference type="NCBIfam" id="TIGR03696">
    <property type="entry name" value="Rhs_assc_core"/>
    <property type="match status" value="1"/>
</dbReference>
<protein>
    <recommendedName>
        <fullName evidence="4">RHS repeat-associated core domain-containing protein</fullName>
    </recommendedName>
</protein>
<feature type="transmembrane region" description="Helical" evidence="1">
    <location>
        <begin position="85"/>
        <end position="104"/>
    </location>
</feature>
<dbReference type="AlphaFoldDB" id="A0A415E7B0"/>
<name>A0A415E7B0_9FIRM</name>
<sequence>MQETPKSSIWLRFTAEPRTGRFITRDSYRGERENANTWHLYAYCANNPINYVDPSGHKFFSVYKYKNQKRYKLTMKLNWNDVQDALTAASVTLAFIGVCVGRLPAGMISAAAGTALLTIGVATAVTSLIMDKYLKNHALTVRIWFSYKYKQKTTRVRRQGRRYKITRKWVKIYNIKKEAKLRG</sequence>
<gene>
    <name evidence="2" type="ORF">DW099_03205</name>
</gene>
<comment type="caution">
    <text evidence="2">The sequence shown here is derived from an EMBL/GenBank/DDBJ whole genome shotgun (WGS) entry which is preliminary data.</text>
</comment>
<accession>A0A415E7B0</accession>
<dbReference type="InterPro" id="IPR022385">
    <property type="entry name" value="Rhs_assc_core"/>
</dbReference>
<keyword evidence="1" id="KW-1133">Transmembrane helix</keyword>
<reference evidence="2 3" key="1">
    <citation type="submission" date="2018-08" db="EMBL/GenBank/DDBJ databases">
        <title>A genome reference for cultivated species of the human gut microbiota.</title>
        <authorList>
            <person name="Zou Y."/>
            <person name="Xue W."/>
            <person name="Luo G."/>
        </authorList>
    </citation>
    <scope>NUCLEOTIDE SEQUENCE [LARGE SCALE GENOMIC DNA]</scope>
    <source>
        <strain evidence="2 3">AM07-24</strain>
    </source>
</reference>
<evidence type="ECO:0008006" key="4">
    <source>
        <dbReference type="Google" id="ProtNLM"/>
    </source>
</evidence>
<evidence type="ECO:0000313" key="2">
    <source>
        <dbReference type="EMBL" id="RHJ89594.1"/>
    </source>
</evidence>
<dbReference type="Gene3D" id="2.180.10.10">
    <property type="entry name" value="RHS repeat-associated core"/>
    <property type="match status" value="1"/>
</dbReference>
<proteinExistence type="predicted"/>
<evidence type="ECO:0000313" key="3">
    <source>
        <dbReference type="Proteomes" id="UP000284841"/>
    </source>
</evidence>
<dbReference type="OrthoDB" id="9815752at2"/>
<evidence type="ECO:0000256" key="1">
    <source>
        <dbReference type="SAM" id="Phobius"/>
    </source>
</evidence>